<feature type="transmembrane region" description="Helical" evidence="2">
    <location>
        <begin position="118"/>
        <end position="139"/>
    </location>
</feature>
<protein>
    <recommendedName>
        <fullName evidence="3">AB hydrolase-1 domain-containing protein</fullName>
    </recommendedName>
</protein>
<feature type="transmembrane region" description="Helical" evidence="2">
    <location>
        <begin position="85"/>
        <end position="106"/>
    </location>
</feature>
<gene>
    <name evidence="4" type="ORF">DASC09_050880</name>
</gene>
<proteinExistence type="predicted"/>
<dbReference type="InterPro" id="IPR019431">
    <property type="entry name" value="DUF2417"/>
</dbReference>
<feature type="transmembrane region" description="Helical" evidence="2">
    <location>
        <begin position="180"/>
        <end position="203"/>
    </location>
</feature>
<dbReference type="PANTHER" id="PTHR43139:SF52">
    <property type="entry name" value="SI:DKEY-122A22.2"/>
    <property type="match status" value="1"/>
</dbReference>
<comment type="caution">
    <text evidence="4">The sequence shown here is derived from an EMBL/GenBank/DDBJ whole genome shotgun (WGS) entry which is preliminary data.</text>
</comment>
<evidence type="ECO:0000259" key="3">
    <source>
        <dbReference type="Pfam" id="PF00561"/>
    </source>
</evidence>
<name>A0AAV5QSG4_9ASCO</name>
<feature type="transmembrane region" description="Helical" evidence="2">
    <location>
        <begin position="224"/>
        <end position="250"/>
    </location>
</feature>
<evidence type="ECO:0000313" key="4">
    <source>
        <dbReference type="EMBL" id="GMM37763.1"/>
    </source>
</evidence>
<dbReference type="InterPro" id="IPR000073">
    <property type="entry name" value="AB_hydrolase_1"/>
</dbReference>
<dbReference type="RefSeq" id="XP_064854759.1">
    <property type="nucleotide sequence ID" value="XM_064998687.1"/>
</dbReference>
<dbReference type="AlphaFoldDB" id="A0AAV5QSG4"/>
<dbReference type="PANTHER" id="PTHR43139">
    <property type="entry name" value="SI:DKEY-122A22.2"/>
    <property type="match status" value="1"/>
</dbReference>
<keyword evidence="5" id="KW-1185">Reference proteome</keyword>
<dbReference type="InterPro" id="IPR029058">
    <property type="entry name" value="AB_hydrolase_fold"/>
</dbReference>
<dbReference type="SUPFAM" id="SSF53474">
    <property type="entry name" value="alpha/beta-Hydrolases"/>
    <property type="match status" value="1"/>
</dbReference>
<evidence type="ECO:0000313" key="5">
    <source>
        <dbReference type="Proteomes" id="UP001360560"/>
    </source>
</evidence>
<feature type="compositionally biased region" description="Polar residues" evidence="1">
    <location>
        <begin position="20"/>
        <end position="34"/>
    </location>
</feature>
<dbReference type="GeneID" id="90075738"/>
<feature type="domain" description="AB hydrolase-1" evidence="3">
    <location>
        <begin position="293"/>
        <end position="401"/>
    </location>
</feature>
<reference evidence="4 5" key="1">
    <citation type="journal article" date="2023" name="Elife">
        <title>Identification of key yeast species and microbe-microbe interactions impacting larval growth of Drosophila in the wild.</title>
        <authorList>
            <person name="Mure A."/>
            <person name="Sugiura Y."/>
            <person name="Maeda R."/>
            <person name="Honda K."/>
            <person name="Sakurai N."/>
            <person name="Takahashi Y."/>
            <person name="Watada M."/>
            <person name="Katoh T."/>
            <person name="Gotoh A."/>
            <person name="Gotoh Y."/>
            <person name="Taniguchi I."/>
            <person name="Nakamura K."/>
            <person name="Hayashi T."/>
            <person name="Katayama T."/>
            <person name="Uemura T."/>
            <person name="Hattori Y."/>
        </authorList>
    </citation>
    <scope>NUCLEOTIDE SEQUENCE [LARGE SCALE GENOMIC DNA]</scope>
    <source>
        <strain evidence="4 5">SC-9</strain>
    </source>
</reference>
<dbReference type="Pfam" id="PF00561">
    <property type="entry name" value="Abhydrolase_1"/>
    <property type="match status" value="1"/>
</dbReference>
<dbReference type="Proteomes" id="UP001360560">
    <property type="component" value="Unassembled WGS sequence"/>
</dbReference>
<feature type="region of interest" description="Disordered" evidence="1">
    <location>
        <begin position="1"/>
        <end position="44"/>
    </location>
</feature>
<accession>A0AAV5QSG4</accession>
<keyword evidence="2" id="KW-0472">Membrane</keyword>
<keyword evidence="2" id="KW-1133">Transmembrane helix</keyword>
<evidence type="ECO:0000256" key="1">
    <source>
        <dbReference type="SAM" id="MobiDB-lite"/>
    </source>
</evidence>
<dbReference type="Gene3D" id="3.40.50.1820">
    <property type="entry name" value="alpha/beta hydrolase"/>
    <property type="match status" value="1"/>
</dbReference>
<dbReference type="Pfam" id="PF10329">
    <property type="entry name" value="DUF2417"/>
    <property type="match status" value="1"/>
</dbReference>
<dbReference type="InterPro" id="IPR052370">
    <property type="entry name" value="Meta-cleavage_hydrolase"/>
</dbReference>
<organism evidence="4 5">
    <name type="scientific">Saccharomycopsis crataegensis</name>
    <dbReference type="NCBI Taxonomy" id="43959"/>
    <lineage>
        <taxon>Eukaryota</taxon>
        <taxon>Fungi</taxon>
        <taxon>Dikarya</taxon>
        <taxon>Ascomycota</taxon>
        <taxon>Saccharomycotina</taxon>
        <taxon>Saccharomycetes</taxon>
        <taxon>Saccharomycopsidaceae</taxon>
        <taxon>Saccharomycopsis</taxon>
    </lineage>
</organism>
<dbReference type="GO" id="GO:0005783">
    <property type="term" value="C:endoplasmic reticulum"/>
    <property type="evidence" value="ECO:0007669"/>
    <property type="project" value="TreeGrafter"/>
</dbReference>
<dbReference type="EMBL" id="BTFZ01000012">
    <property type="protein sequence ID" value="GMM37763.1"/>
    <property type="molecule type" value="Genomic_DNA"/>
</dbReference>
<keyword evidence="2" id="KW-0812">Transmembrane</keyword>
<evidence type="ECO:0000256" key="2">
    <source>
        <dbReference type="SAM" id="Phobius"/>
    </source>
</evidence>
<feature type="transmembrane region" description="Helical" evidence="2">
    <location>
        <begin position="148"/>
        <end position="168"/>
    </location>
</feature>
<sequence length="568" mass="64705">MNESYGAIEDAAGSHGRVLGSTSNPQQSKTSSPPQIEVEADDSSSVNSEMIENLTRNQENQPLLSPDDPRVTPLNVTKVKILRGCLHLLLVFNVIWLVLSLISYFVSIPGFDSRGKSFFEFSFILISLYANFLSYVFFLTPSDLKIDYLFNIAGLILISLDLFMILVVPYQRSQHGKSEYIASFFSLFSIGLNLVSNQHVLIAKRGEEVRLTGRIETRKTLKEHLSIGLEFFLKVLLILYIASISLNIYLKCIDSAVSKPWGTLVFADDETYRIHLYCQGDVYGDKEDSNDQPIVLLESGHDSSEEFVSWLQELYQLNKVHRYCIYDRPGYGFSDSSPSPYSLGINSDLLSSVLMKQNITGPFLVVGQGIGGLYARVFATRHIHEVHSLLLVDGWSEELLLPNPLKHSKSKDAILPREIPKLNRRYGLKLWLKGVFSSANMMNFYNLIFHQFRSSERIFGRDMHLQGKYLRARLQEQISASILSYNDILISKDALDDADKQVSVISSKFLIKQSLTWGNWQRELTKLSHNSHNEWVLTDSGYEVWKYVEGRKRLQKLLLRMLGENDDL</sequence>